<accession>X0NB89</accession>
<feature type="region of interest" description="Disordered" evidence="1">
    <location>
        <begin position="1"/>
        <end position="23"/>
    </location>
</feature>
<dbReference type="AlphaFoldDB" id="X0NB89"/>
<protein>
    <submittedName>
        <fullName evidence="2">Uncharacterized protein</fullName>
    </submittedName>
</protein>
<dbReference type="EMBL" id="JH657925">
    <property type="protein sequence ID" value="EXM29910.1"/>
    <property type="molecule type" value="Genomic_DNA"/>
</dbReference>
<name>X0NB89_FUSOX</name>
<evidence type="ECO:0000313" key="2">
    <source>
        <dbReference type="EMBL" id="EXM29910.1"/>
    </source>
</evidence>
<organism evidence="2">
    <name type="scientific">Fusarium oxysporum f. sp. vasinfectum 25433</name>
    <dbReference type="NCBI Taxonomy" id="1089449"/>
    <lineage>
        <taxon>Eukaryota</taxon>
        <taxon>Fungi</taxon>
        <taxon>Dikarya</taxon>
        <taxon>Ascomycota</taxon>
        <taxon>Pezizomycotina</taxon>
        <taxon>Sordariomycetes</taxon>
        <taxon>Hypocreomycetidae</taxon>
        <taxon>Hypocreales</taxon>
        <taxon>Nectriaceae</taxon>
        <taxon>Fusarium</taxon>
        <taxon>Fusarium oxysporum species complex</taxon>
    </lineage>
</organism>
<reference evidence="2" key="1">
    <citation type="submission" date="2011-11" db="EMBL/GenBank/DDBJ databases">
        <title>The Genome Sequence of Fusarium oxysporum Cotton.</title>
        <authorList>
            <consortium name="The Broad Institute Genome Sequencing Platform"/>
            <person name="Ma L.-J."/>
            <person name="Gale L.R."/>
            <person name="Schwartz D.C."/>
            <person name="Zhou S."/>
            <person name="Corby-Kistler H."/>
            <person name="Young S.K."/>
            <person name="Zeng Q."/>
            <person name="Gargeya S."/>
            <person name="Fitzgerald M."/>
            <person name="Haas B."/>
            <person name="Abouelleil A."/>
            <person name="Alvarado L."/>
            <person name="Arachchi H.M."/>
            <person name="Berlin A."/>
            <person name="Brown A."/>
            <person name="Chapman S.B."/>
            <person name="Chen Z."/>
            <person name="Dunbar C."/>
            <person name="Freedman E."/>
            <person name="Gearin G."/>
            <person name="Goldberg J."/>
            <person name="Griggs A."/>
            <person name="Gujja S."/>
            <person name="Heiman D."/>
            <person name="Howarth C."/>
            <person name="Larson L."/>
            <person name="Lui A."/>
            <person name="MacDonald P.J.P."/>
            <person name="Montmayeur A."/>
            <person name="Murphy C."/>
            <person name="Neiman D."/>
            <person name="Pearson M."/>
            <person name="Priest M."/>
            <person name="Roberts A."/>
            <person name="Saif S."/>
            <person name="Shea T."/>
            <person name="Shenoy N."/>
            <person name="Sisk P."/>
            <person name="Stolte C."/>
            <person name="Sykes S."/>
            <person name="Wortman J."/>
            <person name="Nusbaum C."/>
            <person name="Birren B."/>
        </authorList>
    </citation>
    <scope>NUCLEOTIDE SEQUENCE [LARGE SCALE GENOMIC DNA]</scope>
    <source>
        <strain evidence="2">25433</strain>
    </source>
</reference>
<gene>
    <name evidence="2" type="ORF">FOTG_04956</name>
</gene>
<evidence type="ECO:0000256" key="1">
    <source>
        <dbReference type="SAM" id="MobiDB-lite"/>
    </source>
</evidence>
<sequence>MARLGYTNREQTQHDEHVSSQKAVREVMASPQARVCLSDANGGVETLNHFLSARALSRTVPEGKVIWLFLLYKRSLYSVSAYTGETLRRWFSNTHVKTPSLRTRCVINRCLSIGTLQMN</sequence>
<reference evidence="2" key="2">
    <citation type="submission" date="2012-05" db="EMBL/GenBank/DDBJ databases">
        <title>The Genome Annotation of Fusarium oxysporum Cotton.</title>
        <authorList>
            <consortium name="The Broad Institute Genomics Platform"/>
            <person name="Ma L.-J."/>
            <person name="Corby-Kistler H."/>
            <person name="Broz K."/>
            <person name="Gale L.R."/>
            <person name="Jonkers W."/>
            <person name="O'Donnell K."/>
            <person name="Ploetz R."/>
            <person name="Steinberg C."/>
            <person name="Schwartz D.C."/>
            <person name="VanEtten H."/>
            <person name="Zhou S."/>
            <person name="Young S.K."/>
            <person name="Zeng Q."/>
            <person name="Gargeya S."/>
            <person name="Fitzgerald M."/>
            <person name="Abouelleil A."/>
            <person name="Alvarado L."/>
            <person name="Chapman S.B."/>
            <person name="Gainer-Dewar J."/>
            <person name="Goldberg J."/>
            <person name="Griggs A."/>
            <person name="Gujja S."/>
            <person name="Hansen M."/>
            <person name="Howarth C."/>
            <person name="Imamovic A."/>
            <person name="Ireland A."/>
            <person name="Larimer J."/>
            <person name="McCowan C."/>
            <person name="Murphy C."/>
            <person name="Pearson M."/>
            <person name="Poon T.W."/>
            <person name="Priest M."/>
            <person name="Roberts A."/>
            <person name="Saif S."/>
            <person name="Shea T."/>
            <person name="Sykes S."/>
            <person name="Wortman J."/>
            <person name="Nusbaum C."/>
            <person name="Birren B."/>
        </authorList>
    </citation>
    <scope>NUCLEOTIDE SEQUENCE</scope>
    <source>
        <strain evidence="2">25433</strain>
    </source>
</reference>
<proteinExistence type="predicted"/>
<dbReference type="HOGENOM" id="CLU_2061587_0_0_1"/>
<feature type="compositionally biased region" description="Basic and acidic residues" evidence="1">
    <location>
        <begin position="11"/>
        <end position="23"/>
    </location>
</feature>
<dbReference type="Proteomes" id="UP000030701">
    <property type="component" value="Unassembled WGS sequence"/>
</dbReference>